<dbReference type="SUPFAM" id="SSF56112">
    <property type="entry name" value="Protein kinase-like (PK-like)"/>
    <property type="match status" value="1"/>
</dbReference>
<dbReference type="InterPro" id="IPR011009">
    <property type="entry name" value="Kinase-like_dom_sf"/>
</dbReference>
<dbReference type="InterPro" id="IPR051681">
    <property type="entry name" value="Ser/Thr_Kinases-Pseudokinases"/>
</dbReference>
<feature type="domain" description="Protein kinase" evidence="1">
    <location>
        <begin position="150"/>
        <end position="390"/>
    </location>
</feature>
<name>A0A9N9FFX8_9GLOM</name>
<dbReference type="PRINTS" id="PR00109">
    <property type="entry name" value="TYRKINASE"/>
</dbReference>
<dbReference type="InterPro" id="IPR001245">
    <property type="entry name" value="Ser-Thr/Tyr_kinase_cat_dom"/>
</dbReference>
<proteinExistence type="predicted"/>
<sequence length="442" mass="51550">LVKEYLEKAQVIVKKGRLQDRDEHLMHIQMSKELNPKEKKFCLEYLRELIAEENFSHRVQFTQDPRSKKYYIRIYNYEMKIVKKINRCVRCSSKQSEDKYCFCVVLYLLNNLKSSDNEFIDKLIQNFYMSQDLKSSTLENIIEWVPYECLKDVKYVAKGGFGSLYSATWINGWVAGLNEKSRQIIRTGPKTVALKLINGLNEQNNDLIEELALLLDYMDNGDINAFLKCKDNNLTWKDRFTILKETFWQLSQIHNNKMVHKDLHPGNILSNSQGWFIGDLGFNGPLDEGVKNQVIGVLPFIAPEILCKSEYTQASDIYSMGMIMWQLVARCYPFCNRKYDIHLAKDICNGLRPEITSDIPRDYQKIMKSCWDADTAERPTAEALFQHFSTDLEKMSCSKHVIPELEIMFSRSHFHVPNETISVIHEFVNLPEPKNETTLGKF</sequence>
<reference evidence="2" key="1">
    <citation type="submission" date="2021-06" db="EMBL/GenBank/DDBJ databases">
        <authorList>
            <person name="Kallberg Y."/>
            <person name="Tangrot J."/>
            <person name="Rosling A."/>
        </authorList>
    </citation>
    <scope>NUCLEOTIDE SEQUENCE</scope>
    <source>
        <strain evidence="2">IN212</strain>
    </source>
</reference>
<evidence type="ECO:0000313" key="2">
    <source>
        <dbReference type="EMBL" id="CAG8530316.1"/>
    </source>
</evidence>
<keyword evidence="3" id="KW-1185">Reference proteome</keyword>
<dbReference type="Pfam" id="PF00069">
    <property type="entry name" value="Pkinase"/>
    <property type="match status" value="1"/>
</dbReference>
<feature type="non-terminal residue" evidence="2">
    <location>
        <position position="1"/>
    </location>
</feature>
<dbReference type="PANTHER" id="PTHR44329">
    <property type="entry name" value="SERINE/THREONINE-PROTEIN KINASE TNNI3K-RELATED"/>
    <property type="match status" value="1"/>
</dbReference>
<dbReference type="InterPro" id="IPR000719">
    <property type="entry name" value="Prot_kinase_dom"/>
</dbReference>
<dbReference type="Proteomes" id="UP000789396">
    <property type="component" value="Unassembled WGS sequence"/>
</dbReference>
<dbReference type="EMBL" id="CAJVPZ010003442">
    <property type="protein sequence ID" value="CAG8530316.1"/>
    <property type="molecule type" value="Genomic_DNA"/>
</dbReference>
<evidence type="ECO:0000313" key="3">
    <source>
        <dbReference type="Proteomes" id="UP000789396"/>
    </source>
</evidence>
<dbReference type="PROSITE" id="PS50011">
    <property type="entry name" value="PROTEIN_KINASE_DOM"/>
    <property type="match status" value="1"/>
</dbReference>
<dbReference type="Gene3D" id="1.10.510.10">
    <property type="entry name" value="Transferase(Phosphotransferase) domain 1"/>
    <property type="match status" value="1"/>
</dbReference>
<dbReference type="AlphaFoldDB" id="A0A9N9FFX8"/>
<comment type="caution">
    <text evidence="2">The sequence shown here is derived from an EMBL/GenBank/DDBJ whole genome shotgun (WGS) entry which is preliminary data.</text>
</comment>
<dbReference type="GO" id="GO:0004674">
    <property type="term" value="F:protein serine/threonine kinase activity"/>
    <property type="evidence" value="ECO:0007669"/>
    <property type="project" value="TreeGrafter"/>
</dbReference>
<evidence type="ECO:0000259" key="1">
    <source>
        <dbReference type="PROSITE" id="PS50011"/>
    </source>
</evidence>
<gene>
    <name evidence="2" type="ORF">RFULGI_LOCUS3761</name>
</gene>
<dbReference type="OrthoDB" id="6718656at2759"/>
<organism evidence="2 3">
    <name type="scientific">Racocetra fulgida</name>
    <dbReference type="NCBI Taxonomy" id="60492"/>
    <lineage>
        <taxon>Eukaryota</taxon>
        <taxon>Fungi</taxon>
        <taxon>Fungi incertae sedis</taxon>
        <taxon>Mucoromycota</taxon>
        <taxon>Glomeromycotina</taxon>
        <taxon>Glomeromycetes</taxon>
        <taxon>Diversisporales</taxon>
        <taxon>Gigasporaceae</taxon>
        <taxon>Racocetra</taxon>
    </lineage>
</organism>
<dbReference type="GO" id="GO:0005524">
    <property type="term" value="F:ATP binding"/>
    <property type="evidence" value="ECO:0007669"/>
    <property type="project" value="InterPro"/>
</dbReference>
<protein>
    <submittedName>
        <fullName evidence="2">18087_t:CDS:1</fullName>
    </submittedName>
</protein>
<accession>A0A9N9FFX8</accession>